<keyword evidence="6" id="KW-0456">Lyase</keyword>
<dbReference type="EMBL" id="SLUN01000004">
    <property type="protein sequence ID" value="TCL74173.1"/>
    <property type="molecule type" value="Genomic_DNA"/>
</dbReference>
<evidence type="ECO:0000256" key="2">
    <source>
        <dbReference type="ARBA" id="ARBA00022485"/>
    </source>
</evidence>
<evidence type="ECO:0000259" key="7">
    <source>
        <dbReference type="Pfam" id="PF05681"/>
    </source>
</evidence>
<proteinExistence type="inferred from homology"/>
<name>A0A4R1S4H4_HYDET</name>
<dbReference type="InterPro" id="IPR051208">
    <property type="entry name" value="Class-I_Fumarase/Tartrate_DH"/>
</dbReference>
<dbReference type="GO" id="GO:0051539">
    <property type="term" value="F:4 iron, 4 sulfur cluster binding"/>
    <property type="evidence" value="ECO:0007669"/>
    <property type="project" value="UniProtKB-KW"/>
</dbReference>
<sequence>MIREVTTEQIIRLVAELCQESNRILGPDIQRALEKALEREESPTGRACLAGLIENAAIARTEQLPICQDTGMAVIFVDYGQEVHVSGGDFTEAIHEGVRRGYREGFLRKSVVGDPFQRVNTGDNTPAILHTRIVPGDRLTITVAPKGFGSENMSRLVMLTPAQGLAAAKEFIVEAVSQAGANPCPPLVIGVGIGGTMEYAALLAKRALLREVGSVNPRSDLALLEEELLERINQLGIGPQGLGGRCTALAVHLETYPTHIAGLPVAVNISCHVTRHRSGIL</sequence>
<keyword evidence="3" id="KW-0479">Metal-binding</keyword>
<dbReference type="PANTHER" id="PTHR30389:SF17">
    <property type="entry name" value="L(+)-TARTRATE DEHYDRATASE SUBUNIT ALPHA-RELATED"/>
    <property type="match status" value="1"/>
</dbReference>
<evidence type="ECO:0000256" key="3">
    <source>
        <dbReference type="ARBA" id="ARBA00022723"/>
    </source>
</evidence>
<dbReference type="NCBIfam" id="TIGR00722">
    <property type="entry name" value="ttdA_fumA_fumB"/>
    <property type="match status" value="1"/>
</dbReference>
<dbReference type="GO" id="GO:0016829">
    <property type="term" value="F:lyase activity"/>
    <property type="evidence" value="ECO:0007669"/>
    <property type="project" value="UniProtKB-KW"/>
</dbReference>
<reference evidence="8 9" key="1">
    <citation type="submission" date="2019-03" db="EMBL/GenBank/DDBJ databases">
        <title>Genomic Encyclopedia of Type Strains, Phase IV (KMG-IV): sequencing the most valuable type-strain genomes for metagenomic binning, comparative biology and taxonomic classification.</title>
        <authorList>
            <person name="Goeker M."/>
        </authorList>
    </citation>
    <scope>NUCLEOTIDE SEQUENCE [LARGE SCALE GENOMIC DNA]</scope>
    <source>
        <strain evidence="8 9">LX-B</strain>
    </source>
</reference>
<accession>A0A4R1S4H4</accession>
<evidence type="ECO:0000313" key="8">
    <source>
        <dbReference type="EMBL" id="TCL74173.1"/>
    </source>
</evidence>
<keyword evidence="5" id="KW-0411">Iron-sulfur</keyword>
<dbReference type="OrthoDB" id="9798978at2"/>
<dbReference type="AlphaFoldDB" id="A0A4R1S4H4"/>
<evidence type="ECO:0000256" key="6">
    <source>
        <dbReference type="ARBA" id="ARBA00023239"/>
    </source>
</evidence>
<dbReference type="Proteomes" id="UP000295008">
    <property type="component" value="Unassembled WGS sequence"/>
</dbReference>
<evidence type="ECO:0000256" key="5">
    <source>
        <dbReference type="ARBA" id="ARBA00023014"/>
    </source>
</evidence>
<dbReference type="PANTHER" id="PTHR30389">
    <property type="entry name" value="FUMARATE HYDRATASE-RELATED"/>
    <property type="match status" value="1"/>
</dbReference>
<feature type="domain" description="Fe-S hydro-lyase tartrate dehydratase alpha-type catalytic" evidence="7">
    <location>
        <begin position="13"/>
        <end position="277"/>
    </location>
</feature>
<evidence type="ECO:0000256" key="1">
    <source>
        <dbReference type="ARBA" id="ARBA00008876"/>
    </source>
</evidence>
<dbReference type="Pfam" id="PF05681">
    <property type="entry name" value="Fumerase"/>
    <property type="match status" value="1"/>
</dbReference>
<dbReference type="NCBIfam" id="NF004885">
    <property type="entry name" value="PRK06246.1"/>
    <property type="match status" value="1"/>
</dbReference>
<evidence type="ECO:0000256" key="4">
    <source>
        <dbReference type="ARBA" id="ARBA00023004"/>
    </source>
</evidence>
<keyword evidence="9" id="KW-1185">Reference proteome</keyword>
<dbReference type="GO" id="GO:0046872">
    <property type="term" value="F:metal ion binding"/>
    <property type="evidence" value="ECO:0007669"/>
    <property type="project" value="UniProtKB-KW"/>
</dbReference>
<keyword evidence="2" id="KW-0004">4Fe-4S</keyword>
<organism evidence="8 9">
    <name type="scientific">Hydrogenispora ethanolica</name>
    <dbReference type="NCBI Taxonomy" id="1082276"/>
    <lineage>
        <taxon>Bacteria</taxon>
        <taxon>Bacillati</taxon>
        <taxon>Bacillota</taxon>
        <taxon>Hydrogenispora</taxon>
    </lineage>
</organism>
<protein>
    <submittedName>
        <fullName evidence="8">Fumarase class I alpha subunit</fullName>
    </submittedName>
</protein>
<comment type="similarity">
    <text evidence="1">Belongs to the class-I fumarase family.</text>
</comment>
<keyword evidence="4" id="KW-0408">Iron</keyword>
<evidence type="ECO:0000313" key="9">
    <source>
        <dbReference type="Proteomes" id="UP000295008"/>
    </source>
</evidence>
<comment type="caution">
    <text evidence="8">The sequence shown here is derived from an EMBL/GenBank/DDBJ whole genome shotgun (WGS) entry which is preliminary data.</text>
</comment>
<gene>
    <name evidence="8" type="ORF">EDC14_1004109</name>
</gene>
<dbReference type="InterPro" id="IPR004646">
    <property type="entry name" value="Fe-S_hydro-lyase_TtdA-typ_cat"/>
</dbReference>